<evidence type="ECO:0008006" key="3">
    <source>
        <dbReference type="Google" id="ProtNLM"/>
    </source>
</evidence>
<reference evidence="1 2" key="1">
    <citation type="submission" date="2023-03" db="EMBL/GenBank/DDBJ databases">
        <title>WGS of Gossypium arboreum.</title>
        <authorList>
            <person name="Yu D."/>
        </authorList>
    </citation>
    <scope>NUCLEOTIDE SEQUENCE [LARGE SCALE GENOMIC DNA]</scope>
    <source>
        <tissue evidence="1">Leaf</tissue>
    </source>
</reference>
<evidence type="ECO:0000313" key="1">
    <source>
        <dbReference type="EMBL" id="KAK5824215.1"/>
    </source>
</evidence>
<keyword evidence="2" id="KW-1185">Reference proteome</keyword>
<organism evidence="1 2">
    <name type="scientific">Gossypium arboreum</name>
    <name type="common">Tree cotton</name>
    <name type="synonym">Gossypium nanking</name>
    <dbReference type="NCBI Taxonomy" id="29729"/>
    <lineage>
        <taxon>Eukaryota</taxon>
        <taxon>Viridiplantae</taxon>
        <taxon>Streptophyta</taxon>
        <taxon>Embryophyta</taxon>
        <taxon>Tracheophyta</taxon>
        <taxon>Spermatophyta</taxon>
        <taxon>Magnoliopsida</taxon>
        <taxon>eudicotyledons</taxon>
        <taxon>Gunneridae</taxon>
        <taxon>Pentapetalae</taxon>
        <taxon>rosids</taxon>
        <taxon>malvids</taxon>
        <taxon>Malvales</taxon>
        <taxon>Malvaceae</taxon>
        <taxon>Malvoideae</taxon>
        <taxon>Gossypium</taxon>
    </lineage>
</organism>
<gene>
    <name evidence="1" type="ORF">PVK06_018983</name>
</gene>
<name>A0ABR0PIQ4_GOSAR</name>
<sequence>MCGGVLRDSDGVARAFFSGPVVAKDSISAEVGVIIIALDMFSAVGWNGKSSLIIDLRSNEGRVSVGGALILAVL</sequence>
<comment type="caution">
    <text evidence="1">The sequence shown here is derived from an EMBL/GenBank/DDBJ whole genome shotgun (WGS) entry which is preliminary data.</text>
</comment>
<proteinExistence type="predicted"/>
<dbReference type="Proteomes" id="UP001358586">
    <property type="component" value="Chromosome 6"/>
</dbReference>
<dbReference type="EMBL" id="JARKNE010000006">
    <property type="protein sequence ID" value="KAK5824215.1"/>
    <property type="molecule type" value="Genomic_DNA"/>
</dbReference>
<protein>
    <recommendedName>
        <fullName evidence="3">Tail specific protease domain-containing protein</fullName>
    </recommendedName>
</protein>
<accession>A0ABR0PIQ4</accession>
<evidence type="ECO:0000313" key="2">
    <source>
        <dbReference type="Proteomes" id="UP001358586"/>
    </source>
</evidence>